<reference evidence="2" key="2">
    <citation type="journal article" date="2016" name="Sci. Rep.">
        <title>Dictyocaulus viviparus genome, variome and transcriptome elucidate lungworm biology and support future intervention.</title>
        <authorList>
            <person name="McNulty S.N."/>
            <person name="Strube C."/>
            <person name="Rosa B.A."/>
            <person name="Martin J.C."/>
            <person name="Tyagi R."/>
            <person name="Choi Y.J."/>
            <person name="Wang Q."/>
            <person name="Hallsworth Pepin K."/>
            <person name="Zhang X."/>
            <person name="Ozersky P."/>
            <person name="Wilson R.K."/>
            <person name="Sternberg P.W."/>
            <person name="Gasser R.B."/>
            <person name="Mitreva M."/>
        </authorList>
    </citation>
    <scope>NUCLEOTIDE SEQUENCE [LARGE SCALE GENOMIC DNA]</scope>
    <source>
        <strain evidence="2">HannoverDv2000</strain>
    </source>
</reference>
<reference evidence="1 2" key="1">
    <citation type="submission" date="2013-11" db="EMBL/GenBank/DDBJ databases">
        <title>Draft genome of the bovine lungworm Dictyocaulus viviparus.</title>
        <authorList>
            <person name="Mitreva M."/>
        </authorList>
    </citation>
    <scope>NUCLEOTIDE SEQUENCE [LARGE SCALE GENOMIC DNA]</scope>
    <source>
        <strain evidence="1 2">HannoverDv2000</strain>
    </source>
</reference>
<evidence type="ECO:0000313" key="2">
    <source>
        <dbReference type="Proteomes" id="UP000053766"/>
    </source>
</evidence>
<organism evidence="1 2">
    <name type="scientific">Dictyocaulus viviparus</name>
    <name type="common">Bovine lungworm</name>
    <dbReference type="NCBI Taxonomy" id="29172"/>
    <lineage>
        <taxon>Eukaryota</taxon>
        <taxon>Metazoa</taxon>
        <taxon>Ecdysozoa</taxon>
        <taxon>Nematoda</taxon>
        <taxon>Chromadorea</taxon>
        <taxon>Rhabditida</taxon>
        <taxon>Rhabditina</taxon>
        <taxon>Rhabditomorpha</taxon>
        <taxon>Strongyloidea</taxon>
        <taxon>Metastrongylidae</taxon>
        <taxon>Dictyocaulus</taxon>
    </lineage>
</organism>
<keyword evidence="2" id="KW-1185">Reference proteome</keyword>
<dbReference type="AlphaFoldDB" id="A0A0D8XN05"/>
<evidence type="ECO:0000313" key="1">
    <source>
        <dbReference type="EMBL" id="KJH43741.1"/>
    </source>
</evidence>
<accession>A0A0D8XN05</accession>
<dbReference type="OrthoDB" id="5865419at2759"/>
<proteinExistence type="predicted"/>
<name>A0A0D8XN05_DICVI</name>
<dbReference type="EMBL" id="KN716529">
    <property type="protein sequence ID" value="KJH43741.1"/>
    <property type="molecule type" value="Genomic_DNA"/>
</dbReference>
<sequence length="362" mass="41330">MNLVKNEPYDDGSNIDCGTSGTHSILQQTVPFVDTISGYNEEPEQSDVINDVEVDNASSEQRTMEYEELSPIDRRLREKRTYNEGGWTSVELKSLYDGIATYGTTNDALDAIHNSFCTTRSLAEVIAKVNEIRTLNSENAEDRVNSQSEYWMRTGYRNILPNPQRIIPPEINNWEAAIQRVNRQIRSHSDYAVCRAIKNAFLLAPKDAEAPTLYKVTNYCRGRGYGKQQSVSWQRLNEFFLGIIQHSRPLPPLNPLVKRNHSESEHKKQVERKKEKLKCAVALRIMDDVEDEASRSLSDSDKAIIRGWLANIKMRDLRDFLPDSPYSVDRAARMLLDPLRTGKWRAFAYNANTQINLGNLGT</sequence>
<dbReference type="Proteomes" id="UP000053766">
    <property type="component" value="Unassembled WGS sequence"/>
</dbReference>
<gene>
    <name evidence="1" type="ORF">DICVIV_10229</name>
</gene>
<dbReference type="STRING" id="29172.A0A0D8XN05"/>
<protein>
    <submittedName>
        <fullName evidence="1">Uncharacterized protein</fullName>
    </submittedName>
</protein>